<evidence type="ECO:0000313" key="5">
    <source>
        <dbReference type="Proteomes" id="UP001597369"/>
    </source>
</evidence>
<sequence length="297" mass="33606">MLTPRYWKPALLCFGLMGTINFCSQQAAPPEFVSRQYKSYPVPAQMTFAGEPVPLDIPDVAERLDRELQSNAYFHSNTILALKRVTRFLPEIEASLREQGLPDDFKYVALAESLLGNVVSPAGAAGVWQLMPETSRGYGIIVNSEIDERYHLAKATVAAAAYFKKAKDKFGTWTNAAASYNRGMNGLQRAFDDQHVTSYYDLYLNPETSRYMFRVLALKEVLEHPARYGFDVNNIKGYSPTQSRSITVEESIPDLPQFALDNGTNYKTLRLYNPWIKDYKLTITSSRPSYQLQLPVN</sequence>
<evidence type="ECO:0000259" key="3">
    <source>
        <dbReference type="Pfam" id="PF01464"/>
    </source>
</evidence>
<comment type="caution">
    <text evidence="4">The sequence shown here is derived from an EMBL/GenBank/DDBJ whole genome shotgun (WGS) entry which is preliminary data.</text>
</comment>
<dbReference type="PANTHER" id="PTHR37423:SF2">
    <property type="entry name" value="MEMBRANE-BOUND LYTIC MUREIN TRANSGLYCOSYLASE C"/>
    <property type="match status" value="1"/>
</dbReference>
<keyword evidence="2" id="KW-0732">Signal</keyword>
<dbReference type="InterPro" id="IPR023346">
    <property type="entry name" value="Lysozyme-like_dom_sf"/>
</dbReference>
<gene>
    <name evidence="4" type="ORF">ACFSKU_00955</name>
</gene>
<keyword evidence="5" id="KW-1185">Reference proteome</keyword>
<dbReference type="PANTHER" id="PTHR37423">
    <property type="entry name" value="SOLUBLE LYTIC MUREIN TRANSGLYCOSYLASE-RELATED"/>
    <property type="match status" value="1"/>
</dbReference>
<reference evidence="5" key="1">
    <citation type="journal article" date="2019" name="Int. J. Syst. Evol. Microbiol.">
        <title>The Global Catalogue of Microorganisms (GCM) 10K type strain sequencing project: providing services to taxonomists for standard genome sequencing and annotation.</title>
        <authorList>
            <consortium name="The Broad Institute Genomics Platform"/>
            <consortium name="The Broad Institute Genome Sequencing Center for Infectious Disease"/>
            <person name="Wu L."/>
            <person name="Ma J."/>
        </authorList>
    </citation>
    <scope>NUCLEOTIDE SEQUENCE [LARGE SCALE GENOMIC DNA]</scope>
    <source>
        <strain evidence="5">JCM 16545</strain>
    </source>
</reference>
<comment type="similarity">
    <text evidence="1">Belongs to the transglycosylase Slt family.</text>
</comment>
<organism evidence="4 5">
    <name type="scientific">Pontibacter silvestris</name>
    <dbReference type="NCBI Taxonomy" id="2305183"/>
    <lineage>
        <taxon>Bacteria</taxon>
        <taxon>Pseudomonadati</taxon>
        <taxon>Bacteroidota</taxon>
        <taxon>Cytophagia</taxon>
        <taxon>Cytophagales</taxon>
        <taxon>Hymenobacteraceae</taxon>
        <taxon>Pontibacter</taxon>
    </lineage>
</organism>
<dbReference type="Pfam" id="PF01464">
    <property type="entry name" value="SLT"/>
    <property type="match status" value="1"/>
</dbReference>
<proteinExistence type="inferred from homology"/>
<name>A0ABW4WT91_9BACT</name>
<dbReference type="InterPro" id="IPR008258">
    <property type="entry name" value="Transglycosylase_SLT_dom_1"/>
</dbReference>
<dbReference type="CDD" id="cd16894">
    <property type="entry name" value="MltD-like"/>
    <property type="match status" value="1"/>
</dbReference>
<dbReference type="SUPFAM" id="SSF53955">
    <property type="entry name" value="Lysozyme-like"/>
    <property type="match status" value="1"/>
</dbReference>
<dbReference type="RefSeq" id="WP_229959782.1">
    <property type="nucleotide sequence ID" value="NZ_JAJJWI010000006.1"/>
</dbReference>
<evidence type="ECO:0000256" key="1">
    <source>
        <dbReference type="ARBA" id="ARBA00007734"/>
    </source>
</evidence>
<dbReference type="Gene3D" id="1.10.530.10">
    <property type="match status" value="1"/>
</dbReference>
<evidence type="ECO:0000313" key="4">
    <source>
        <dbReference type="EMBL" id="MFD2065436.1"/>
    </source>
</evidence>
<dbReference type="Proteomes" id="UP001597369">
    <property type="component" value="Unassembled WGS sequence"/>
</dbReference>
<feature type="domain" description="Transglycosylase SLT" evidence="3">
    <location>
        <begin position="92"/>
        <end position="194"/>
    </location>
</feature>
<evidence type="ECO:0000256" key="2">
    <source>
        <dbReference type="SAM" id="SignalP"/>
    </source>
</evidence>
<protein>
    <submittedName>
        <fullName evidence="4">Lytic transglycosylase domain-containing protein</fullName>
    </submittedName>
</protein>
<dbReference type="EMBL" id="JBHUHV010000002">
    <property type="protein sequence ID" value="MFD2065436.1"/>
    <property type="molecule type" value="Genomic_DNA"/>
</dbReference>
<feature type="signal peptide" evidence="2">
    <location>
        <begin position="1"/>
        <end position="27"/>
    </location>
</feature>
<feature type="chain" id="PRO_5045261601" evidence="2">
    <location>
        <begin position="28"/>
        <end position="297"/>
    </location>
</feature>
<accession>A0ABW4WT91</accession>